<comment type="similarity">
    <text evidence="1">Belongs to the GILT family.</text>
</comment>
<evidence type="ECO:0000256" key="2">
    <source>
        <dbReference type="ARBA" id="ARBA00022614"/>
    </source>
</evidence>
<evidence type="ECO:0000256" key="1">
    <source>
        <dbReference type="ARBA" id="ARBA00005679"/>
    </source>
</evidence>
<gene>
    <name evidence="8" type="ORF">EHI8A_173690</name>
</gene>
<dbReference type="InterPro" id="IPR001611">
    <property type="entry name" value="Leu-rich_rpt"/>
</dbReference>
<feature type="signal peptide" evidence="6">
    <location>
        <begin position="1"/>
        <end position="15"/>
    </location>
</feature>
<dbReference type="InterPro" id="IPR013210">
    <property type="entry name" value="LRR_N_plant-typ"/>
</dbReference>
<evidence type="ECO:0000256" key="5">
    <source>
        <dbReference type="ARBA" id="ARBA00023180"/>
    </source>
</evidence>
<dbReference type="PANTHER" id="PTHR48060">
    <property type="entry name" value="DNA DAMAGE-REPAIR/TOLERATION PROTEIN DRT100"/>
    <property type="match status" value="1"/>
</dbReference>
<dbReference type="Pfam" id="PF08263">
    <property type="entry name" value="LRRNT_2"/>
    <property type="match status" value="1"/>
</dbReference>
<dbReference type="VEuPathDB" id="AmoebaDB:EHI8A_173690"/>
<proteinExistence type="inferred from homology"/>
<dbReference type="InterPro" id="IPR004911">
    <property type="entry name" value="Interferon-induced_GILT"/>
</dbReference>
<keyword evidence="5" id="KW-0325">Glycoprotein</keyword>
<sequence length="548" mass="61118">MFWIFLLYIISCFGAQNNEKEVLINFYNQLNGPNWKISTNWLSNEKDICEWYGIECDKDGYVFQISLDSNNLEGKLPSLSSLTHLYAFVADNNKLTGSLSAFNGLKGFMALNIKNNLFSGPIYMIGTTMKWLHADNNKFTDIFSLVKHCPEIEVIGLTHNKVKTIPRSIGTLHHLRTLSLGQNDITSEIPNDLNGLINVATIDLSNNKISGSIPITLGQLPVITEILLQNNNLSGSIPNTLFTASSLTLIDLSNNSLSGSLNDVLNSKTLVTAYLQYTDVEGPIPPLYSSSLRHLDLRGTKVDCPILDANREIIVADCPPRVIVEADVMSKCPDFRNFGYKIAAPLLEKIGSIIDFKIGWIMTPSSSYSTGYSSMHGNTEVIGDFLFTCALEIYNASKAFDFYNCMGESVDLIPLNYTSCARQANMDPESLIKCAFGSYGNTLMKEAVDRPIQMGSTWCPTVYINNERYCLYDSYLCNATTLDDYIRDICAAYTGTNKPSAFIKNGKSLSMSNKLKQYLNFHFLTIIVDGLEIVLEKEIKEDLLYLFV</sequence>
<protein>
    <submittedName>
        <fullName evidence="8">Leucine-rich repeat containing protein</fullName>
    </submittedName>
</protein>
<evidence type="ECO:0000256" key="3">
    <source>
        <dbReference type="ARBA" id="ARBA00022729"/>
    </source>
</evidence>
<dbReference type="OrthoDB" id="26095at2759"/>
<evidence type="ECO:0000256" key="6">
    <source>
        <dbReference type="SAM" id="SignalP"/>
    </source>
</evidence>
<name>M3V0U0_ENTH1</name>
<dbReference type="InterPro" id="IPR053211">
    <property type="entry name" value="DNA_repair-toleration"/>
</dbReference>
<keyword evidence="4" id="KW-0677">Repeat</keyword>
<evidence type="ECO:0000313" key="9">
    <source>
        <dbReference type="Proteomes" id="UP000030781"/>
    </source>
</evidence>
<dbReference type="Proteomes" id="UP000030781">
    <property type="component" value="Unassembled WGS sequence"/>
</dbReference>
<organism evidence="8 9">
    <name type="scientific">Entamoeba histolytica HM-1:IMSS-B</name>
    <dbReference type="NCBI Taxonomy" id="885319"/>
    <lineage>
        <taxon>Eukaryota</taxon>
        <taxon>Amoebozoa</taxon>
        <taxon>Evosea</taxon>
        <taxon>Archamoebae</taxon>
        <taxon>Mastigamoebida</taxon>
        <taxon>Entamoebidae</taxon>
        <taxon>Entamoeba</taxon>
    </lineage>
</organism>
<keyword evidence="3 6" id="KW-0732">Signal</keyword>
<dbReference type="Pfam" id="PF03227">
    <property type="entry name" value="GILT"/>
    <property type="match status" value="1"/>
</dbReference>
<dbReference type="SUPFAM" id="SSF52058">
    <property type="entry name" value="L domain-like"/>
    <property type="match status" value="1"/>
</dbReference>
<dbReference type="PANTHER" id="PTHR48060:SF21">
    <property type="entry name" value="L DOMAIN-LIKE PROTEIN"/>
    <property type="match status" value="1"/>
</dbReference>
<feature type="domain" description="Leucine-rich repeat-containing N-terminal plant-type" evidence="7">
    <location>
        <begin position="17"/>
        <end position="57"/>
    </location>
</feature>
<accession>M3V0U0</accession>
<dbReference type="EMBL" id="KB609831">
    <property type="protein sequence ID" value="EMH78087.1"/>
    <property type="molecule type" value="Genomic_DNA"/>
</dbReference>
<dbReference type="AlphaFoldDB" id="M3V0U0"/>
<keyword evidence="2" id="KW-0433">Leucine-rich repeat</keyword>
<reference evidence="8 9" key="1">
    <citation type="submission" date="2013-01" db="EMBL/GenBank/DDBJ databases">
        <authorList>
            <person name="Hannick L."/>
            <person name="Zafar N."/>
            <person name="Lorenzi H."/>
            <person name="Ali I.A."/>
            <person name="Petri W.P."/>
            <person name="Caler E."/>
        </authorList>
    </citation>
    <scope>NUCLEOTIDE SEQUENCE [LARGE SCALE GENOMIC DNA]</scope>
    <source>
        <strain evidence="9">HM3:IMSS-B</strain>
    </source>
</reference>
<dbReference type="Gene3D" id="3.80.10.10">
    <property type="entry name" value="Ribonuclease Inhibitor"/>
    <property type="match status" value="1"/>
</dbReference>
<dbReference type="InterPro" id="IPR032675">
    <property type="entry name" value="LRR_dom_sf"/>
</dbReference>
<evidence type="ECO:0000256" key="4">
    <source>
        <dbReference type="ARBA" id="ARBA00022737"/>
    </source>
</evidence>
<dbReference type="FunFam" id="3.80.10.10:FF:000041">
    <property type="entry name" value="LRR receptor-like serine/threonine-protein kinase ERECTA"/>
    <property type="match status" value="1"/>
</dbReference>
<evidence type="ECO:0000313" key="8">
    <source>
        <dbReference type="EMBL" id="EMH78087.1"/>
    </source>
</evidence>
<feature type="chain" id="PRO_5013220708" evidence="6">
    <location>
        <begin position="16"/>
        <end position="548"/>
    </location>
</feature>
<dbReference type="GO" id="GO:0016671">
    <property type="term" value="F:oxidoreductase activity, acting on a sulfur group of donors, disulfide as acceptor"/>
    <property type="evidence" value="ECO:0007669"/>
    <property type="project" value="InterPro"/>
</dbReference>
<dbReference type="Pfam" id="PF00560">
    <property type="entry name" value="LRR_1"/>
    <property type="match status" value="2"/>
</dbReference>
<evidence type="ECO:0000259" key="7">
    <source>
        <dbReference type="Pfam" id="PF08263"/>
    </source>
</evidence>